<dbReference type="Proteomes" id="UP000663824">
    <property type="component" value="Unassembled WGS sequence"/>
</dbReference>
<evidence type="ECO:0000313" key="3">
    <source>
        <dbReference type="Proteomes" id="UP000663824"/>
    </source>
</evidence>
<evidence type="ECO:0000313" key="1">
    <source>
        <dbReference type="EMBL" id="CAF1659056.1"/>
    </source>
</evidence>
<dbReference type="EMBL" id="CAJNRE010021808">
    <property type="protein sequence ID" value="CAF2263524.1"/>
    <property type="molecule type" value="Genomic_DNA"/>
</dbReference>
<accession>A0A817AST6</accession>
<evidence type="ECO:0000313" key="2">
    <source>
        <dbReference type="EMBL" id="CAF2263524.1"/>
    </source>
</evidence>
<proteinExistence type="predicted"/>
<comment type="caution">
    <text evidence="2">The sequence shown here is derived from an EMBL/GenBank/DDBJ whole genome shotgun (WGS) entry which is preliminary data.</text>
</comment>
<gene>
    <name evidence="1" type="ORF">KQP761_LOCUS31628</name>
    <name evidence="2" type="ORF">MBJ925_LOCUS38828</name>
</gene>
<protein>
    <submittedName>
        <fullName evidence="2">Uncharacterized protein</fullName>
    </submittedName>
</protein>
<organism evidence="2 3">
    <name type="scientific">Rotaria magnacalcarata</name>
    <dbReference type="NCBI Taxonomy" id="392030"/>
    <lineage>
        <taxon>Eukaryota</taxon>
        <taxon>Metazoa</taxon>
        <taxon>Spiralia</taxon>
        <taxon>Gnathifera</taxon>
        <taxon>Rotifera</taxon>
        <taxon>Eurotatoria</taxon>
        <taxon>Bdelloidea</taxon>
        <taxon>Philodinida</taxon>
        <taxon>Philodinidae</taxon>
        <taxon>Rotaria</taxon>
    </lineage>
</organism>
<reference evidence="2" key="1">
    <citation type="submission" date="2021-02" db="EMBL/GenBank/DDBJ databases">
        <authorList>
            <person name="Nowell W R."/>
        </authorList>
    </citation>
    <scope>NUCLEOTIDE SEQUENCE</scope>
</reference>
<name>A0A817AST6_9BILA</name>
<feature type="non-terminal residue" evidence="2">
    <location>
        <position position="1"/>
    </location>
</feature>
<dbReference type="Proteomes" id="UP000663834">
    <property type="component" value="Unassembled WGS sequence"/>
</dbReference>
<dbReference type="EMBL" id="CAJNOW010017626">
    <property type="protein sequence ID" value="CAF1659056.1"/>
    <property type="molecule type" value="Genomic_DNA"/>
</dbReference>
<dbReference type="AlphaFoldDB" id="A0A817AST6"/>
<sequence>LISISSTVKSTDHFYALFAFNKQSKRK</sequence>